<dbReference type="EMBL" id="CP034464">
    <property type="protein sequence ID" value="AZP13550.1"/>
    <property type="molecule type" value="Genomic_DNA"/>
</dbReference>
<protein>
    <submittedName>
        <fullName evidence="3">Uncharacterized protein</fullName>
    </submittedName>
</protein>
<feature type="transmembrane region" description="Helical" evidence="2">
    <location>
        <begin position="184"/>
        <end position="206"/>
    </location>
</feature>
<evidence type="ECO:0000313" key="3">
    <source>
        <dbReference type="EMBL" id="AZP13550.1"/>
    </source>
</evidence>
<feature type="transmembrane region" description="Helical" evidence="2">
    <location>
        <begin position="111"/>
        <end position="130"/>
    </location>
</feature>
<evidence type="ECO:0000256" key="1">
    <source>
        <dbReference type="SAM" id="MobiDB-lite"/>
    </source>
</evidence>
<feature type="region of interest" description="Disordered" evidence="1">
    <location>
        <begin position="212"/>
        <end position="242"/>
    </location>
</feature>
<reference evidence="3 4" key="1">
    <citation type="journal article" date="2011" name="Int. J. Syst. Evol. Microbiol.">
        <title>Description of Undibacterium oligocarboniphilum sp. nov., isolated from purified water, and Undibacterium pigrum strain CCUG 49012 as the type strain of Undibacterium parvum sp. nov., and emended descriptions of the genus Undibacterium and the species Undibacterium pigrum.</title>
        <authorList>
            <person name="Eder W."/>
            <person name="Wanner G."/>
            <person name="Ludwig W."/>
            <person name="Busse H.J."/>
            <person name="Ziemke-Kageler F."/>
            <person name="Lang E."/>
        </authorList>
    </citation>
    <scope>NUCLEOTIDE SEQUENCE [LARGE SCALE GENOMIC DNA]</scope>
    <source>
        <strain evidence="3 4">DSM 23061</strain>
    </source>
</reference>
<dbReference type="RefSeq" id="WP_126128922.1">
    <property type="nucleotide sequence ID" value="NZ_CP034464.1"/>
</dbReference>
<feature type="transmembrane region" description="Helical" evidence="2">
    <location>
        <begin position="142"/>
        <end position="163"/>
    </location>
</feature>
<feature type="compositionally biased region" description="Polar residues" evidence="1">
    <location>
        <begin position="231"/>
        <end position="242"/>
    </location>
</feature>
<gene>
    <name evidence="3" type="ORF">EJN92_17080</name>
</gene>
<keyword evidence="2" id="KW-0472">Membrane</keyword>
<organism evidence="3 4">
    <name type="scientific">Undibacterium parvum</name>
    <dbReference type="NCBI Taxonomy" id="401471"/>
    <lineage>
        <taxon>Bacteria</taxon>
        <taxon>Pseudomonadati</taxon>
        <taxon>Pseudomonadota</taxon>
        <taxon>Betaproteobacteria</taxon>
        <taxon>Burkholderiales</taxon>
        <taxon>Oxalobacteraceae</taxon>
        <taxon>Undibacterium</taxon>
    </lineage>
</organism>
<dbReference type="OrthoDB" id="9204617at2"/>
<accession>A0A3S5HM03</accession>
<proteinExistence type="predicted"/>
<feature type="compositionally biased region" description="Low complexity" evidence="1">
    <location>
        <begin position="212"/>
        <end position="222"/>
    </location>
</feature>
<evidence type="ECO:0000313" key="4">
    <source>
        <dbReference type="Proteomes" id="UP000275663"/>
    </source>
</evidence>
<name>A0A3S5HM03_9BURK</name>
<dbReference type="AlphaFoldDB" id="A0A3S5HM03"/>
<keyword evidence="2" id="KW-1133">Transmembrane helix</keyword>
<dbReference type="KEGG" id="upv:EJN92_17080"/>
<evidence type="ECO:0000256" key="2">
    <source>
        <dbReference type="SAM" id="Phobius"/>
    </source>
</evidence>
<dbReference type="Proteomes" id="UP000275663">
    <property type="component" value="Chromosome"/>
</dbReference>
<keyword evidence="2" id="KW-0812">Transmembrane</keyword>
<sequence>MEKLDKPQTKDYDPLVMWACDLEEIFSVLNNCTKIEFVADHVKFESVEEFVKASKGRNPKVVKIKTSEPYLTIDLYHRWAQLYVSSSELLASGLFHKIDSILSRCERKPKFFYRYGWVFGCSLILPNIFYLSQLKSYRYLSYWSGSLIILWLSYVAFIQLWRFSVIHPMYREARLNFFRRNKDSLVIALISAMVGAVGGVGATKIADRVWPSTSTSTSTSTSPAAEMGAPRTTTSPSPRLSP</sequence>
<keyword evidence="4" id="KW-1185">Reference proteome</keyword>